<dbReference type="Pfam" id="PF04567">
    <property type="entry name" value="RNA_pol_Rpb2_5"/>
    <property type="match status" value="1"/>
</dbReference>
<name>A0A644UFU9_9ZZZZ</name>
<evidence type="ECO:0000256" key="4">
    <source>
        <dbReference type="ARBA" id="ARBA00022679"/>
    </source>
</evidence>
<dbReference type="Gene3D" id="3.90.1070.20">
    <property type="match status" value="1"/>
</dbReference>
<dbReference type="PROSITE" id="PS01166">
    <property type="entry name" value="RNA_POL_BETA"/>
    <property type="match status" value="1"/>
</dbReference>
<keyword evidence="6" id="KW-0479">Metal-binding</keyword>
<dbReference type="InterPro" id="IPR037033">
    <property type="entry name" value="DNA-dir_RNAP_su2_hyb_sf"/>
</dbReference>
<keyword evidence="3 13" id="KW-0240">DNA-directed RNA polymerase</keyword>
<evidence type="ECO:0000259" key="11">
    <source>
        <dbReference type="Pfam" id="PF04566"/>
    </source>
</evidence>
<evidence type="ECO:0000256" key="2">
    <source>
        <dbReference type="ARBA" id="ARBA00012418"/>
    </source>
</evidence>
<proteinExistence type="inferred from homology"/>
<evidence type="ECO:0000256" key="3">
    <source>
        <dbReference type="ARBA" id="ARBA00022478"/>
    </source>
</evidence>
<dbReference type="Gene3D" id="3.90.1800.10">
    <property type="entry name" value="RNA polymerase alpha subunit dimerisation domain"/>
    <property type="match status" value="1"/>
</dbReference>
<evidence type="ECO:0000259" key="12">
    <source>
        <dbReference type="Pfam" id="PF04567"/>
    </source>
</evidence>
<organism evidence="13">
    <name type="scientific">bioreactor metagenome</name>
    <dbReference type="NCBI Taxonomy" id="1076179"/>
    <lineage>
        <taxon>unclassified sequences</taxon>
        <taxon>metagenomes</taxon>
        <taxon>ecological metagenomes</taxon>
    </lineage>
</organism>
<comment type="caution">
    <text evidence="13">The sequence shown here is derived from an EMBL/GenBank/DDBJ whole genome shotgun (WGS) entry which is preliminary data.</text>
</comment>
<dbReference type="GO" id="GO:0032549">
    <property type="term" value="F:ribonucleoside binding"/>
    <property type="evidence" value="ECO:0007669"/>
    <property type="project" value="InterPro"/>
</dbReference>
<dbReference type="EC" id="2.7.7.6" evidence="2"/>
<dbReference type="GO" id="GO:0000428">
    <property type="term" value="C:DNA-directed RNA polymerase complex"/>
    <property type="evidence" value="ECO:0007669"/>
    <property type="project" value="UniProtKB-KW"/>
</dbReference>
<dbReference type="InterPro" id="IPR007647">
    <property type="entry name" value="RNA_pol_Rpb2_5"/>
</dbReference>
<evidence type="ECO:0000256" key="5">
    <source>
        <dbReference type="ARBA" id="ARBA00022695"/>
    </source>
</evidence>
<dbReference type="FunFam" id="3.90.1800.10:FF:000002">
    <property type="entry name" value="DNA-directed RNA polymerase subunit beta"/>
    <property type="match status" value="1"/>
</dbReference>
<dbReference type="PANTHER" id="PTHR20856">
    <property type="entry name" value="DNA-DIRECTED RNA POLYMERASE I SUBUNIT 2"/>
    <property type="match status" value="1"/>
</dbReference>
<dbReference type="Gene3D" id="2.40.270.10">
    <property type="entry name" value="DNA-directed RNA polymerase, subunit 2, domain 6"/>
    <property type="match status" value="1"/>
</dbReference>
<evidence type="ECO:0000259" key="10">
    <source>
        <dbReference type="Pfam" id="PF04560"/>
    </source>
</evidence>
<keyword evidence="5 13" id="KW-0548">Nucleotidyltransferase</keyword>
<gene>
    <name evidence="13" type="primary">rpoB_8</name>
    <name evidence="13" type="ORF">SDC9_23598</name>
</gene>
<evidence type="ECO:0000259" key="9">
    <source>
        <dbReference type="Pfam" id="PF00562"/>
    </source>
</evidence>
<dbReference type="SUPFAM" id="SSF64484">
    <property type="entry name" value="beta and beta-prime subunits of DNA dependent RNA-polymerase"/>
    <property type="match status" value="1"/>
</dbReference>
<dbReference type="InterPro" id="IPR007121">
    <property type="entry name" value="RNA_pol_bsu_CS"/>
</dbReference>
<dbReference type="GO" id="GO:0046872">
    <property type="term" value="F:metal ion binding"/>
    <property type="evidence" value="ECO:0007669"/>
    <property type="project" value="UniProtKB-KW"/>
</dbReference>
<reference evidence="13" key="1">
    <citation type="submission" date="2019-08" db="EMBL/GenBank/DDBJ databases">
        <authorList>
            <person name="Kucharzyk K."/>
            <person name="Murdoch R.W."/>
            <person name="Higgins S."/>
            <person name="Loffler F."/>
        </authorList>
    </citation>
    <scope>NUCLEOTIDE SEQUENCE</scope>
</reference>
<evidence type="ECO:0000313" key="13">
    <source>
        <dbReference type="EMBL" id="MPL77739.1"/>
    </source>
</evidence>
<feature type="domain" description="RNA polymerase Rpb2" evidence="10">
    <location>
        <begin position="542"/>
        <end position="633"/>
    </location>
</feature>
<dbReference type="GO" id="GO:0003899">
    <property type="term" value="F:DNA-directed RNA polymerase activity"/>
    <property type="evidence" value="ECO:0007669"/>
    <property type="project" value="UniProtKB-EC"/>
</dbReference>
<dbReference type="InterPro" id="IPR007646">
    <property type="entry name" value="RNA_pol_Rpb2_4"/>
</dbReference>
<dbReference type="InterPro" id="IPR007120">
    <property type="entry name" value="DNA-dir_RNAP_su2_dom"/>
</dbReference>
<dbReference type="GO" id="GO:0006351">
    <property type="term" value="P:DNA-templated transcription"/>
    <property type="evidence" value="ECO:0007669"/>
    <property type="project" value="InterPro"/>
</dbReference>
<keyword evidence="4 13" id="KW-0808">Transferase</keyword>
<keyword evidence="7" id="KW-0862">Zinc</keyword>
<feature type="domain" description="RNA polymerase Rpb2" evidence="11">
    <location>
        <begin position="8"/>
        <end position="69"/>
    </location>
</feature>
<evidence type="ECO:0000256" key="7">
    <source>
        <dbReference type="ARBA" id="ARBA00022833"/>
    </source>
</evidence>
<dbReference type="Gene3D" id="2.40.50.150">
    <property type="match status" value="1"/>
</dbReference>
<feature type="domain" description="RNA polymerase Rpb2" evidence="12">
    <location>
        <begin position="90"/>
        <end position="123"/>
    </location>
</feature>
<dbReference type="AlphaFoldDB" id="A0A644UFU9"/>
<dbReference type="EMBL" id="VSSQ01000109">
    <property type="protein sequence ID" value="MPL77739.1"/>
    <property type="molecule type" value="Genomic_DNA"/>
</dbReference>
<dbReference type="InterPro" id="IPR014724">
    <property type="entry name" value="RNA_pol_RPB2_OB-fold"/>
</dbReference>
<dbReference type="GO" id="GO:0003677">
    <property type="term" value="F:DNA binding"/>
    <property type="evidence" value="ECO:0007669"/>
    <property type="project" value="InterPro"/>
</dbReference>
<dbReference type="InterPro" id="IPR015712">
    <property type="entry name" value="DNA-dir_RNA_pol_su2"/>
</dbReference>
<keyword evidence="8" id="KW-0804">Transcription</keyword>
<accession>A0A644UFU9</accession>
<dbReference type="CDD" id="cd00653">
    <property type="entry name" value="RNA_pol_B_RPB2"/>
    <property type="match status" value="1"/>
</dbReference>
<dbReference type="Pfam" id="PF04566">
    <property type="entry name" value="RNA_pol_Rpb2_4"/>
    <property type="match status" value="1"/>
</dbReference>
<dbReference type="Pfam" id="PF04560">
    <property type="entry name" value="RNA_pol_Rpb2_7"/>
    <property type="match status" value="1"/>
</dbReference>
<evidence type="ECO:0000256" key="6">
    <source>
        <dbReference type="ARBA" id="ARBA00022723"/>
    </source>
</evidence>
<protein>
    <recommendedName>
        <fullName evidence="2">DNA-directed RNA polymerase</fullName>
        <ecNumber evidence="2">2.7.7.6</ecNumber>
    </recommendedName>
</protein>
<dbReference type="Pfam" id="PF00562">
    <property type="entry name" value="RNA_pol_Rpb2_6"/>
    <property type="match status" value="1"/>
</dbReference>
<sequence>MEKKMARVFVDGALIGKVDDAAGFTKNFRHMRRSGHVSTEVNISYKDYSNEIVINTDRGRARRPLIVVENGIPAVTPDDIEIVRSGAEDFMALVAQGKVEFIDAEEEDDLFIAVQEEDLTTEHTHLEIDPSLILGIGAAHVPFPEHNASPRVTMGAGMIKQALGFAQANMKLRPDTRGHMLHYAQVPMVHTQAAELIGSDNRPQGQNFCVAIISYEGYNIEDALIFNKASVERGVGRSHFFRTYEGEERRYPGGQVDRIELPDEDVQGSHGIGSYANLDIDGIINPETVVNEKDVLIGKTSPPRFLEEPTGELIAVEKRRDTSITMRSNETGIVDTVIITESENSSRLVKVRTRDLRIPEIGDKFASRHGQKGVCGLITPQENMPFTAAGIAPDLVINPHAVPSRMTIGHMLEMIGGKAGSLEGSRVNGTSFRKTQVEKIFDSSFAQKRLLNDKEIGKDVKSSKLTREQVLRHQLAEAGFAHNGREVMYDGITGRRFQADIYVGVIYYQKLYHMVSTKMHARSRGPVQVLTRQPTEGRAREGGLRFGEMERDVMIGHGAAMALKERLLDESDAVKQYVCARCGMVAMYDAKQKMTRCLSCGAETDIYEVEMSYAFKLLLDEMKSMGIAPRLRLEDMV</sequence>
<evidence type="ECO:0000256" key="8">
    <source>
        <dbReference type="ARBA" id="ARBA00023163"/>
    </source>
</evidence>
<feature type="domain" description="DNA-directed RNA polymerase subunit 2 hybrid-binding" evidence="9">
    <location>
        <begin position="138"/>
        <end position="540"/>
    </location>
</feature>
<dbReference type="InterPro" id="IPR007641">
    <property type="entry name" value="RNA_pol_Rpb2_7"/>
</dbReference>
<comment type="similarity">
    <text evidence="1">Belongs to the RNA polymerase beta chain family.</text>
</comment>
<evidence type="ECO:0000256" key="1">
    <source>
        <dbReference type="ARBA" id="ARBA00006835"/>
    </source>
</evidence>